<evidence type="ECO:0000313" key="2">
    <source>
        <dbReference type="Proteomes" id="UP000433471"/>
    </source>
</evidence>
<evidence type="ECO:0000313" key="1">
    <source>
        <dbReference type="EMBL" id="QGZ16008.1"/>
    </source>
</evidence>
<name>A0A6B9J5J6_9CAUD</name>
<dbReference type="Proteomes" id="UP000433471">
    <property type="component" value="Segment"/>
</dbReference>
<dbReference type="EMBL" id="MN718199">
    <property type="protein sequence ID" value="QGZ16008.1"/>
    <property type="molecule type" value="Genomic_DNA"/>
</dbReference>
<accession>A0A6B9J5J6</accession>
<gene>
    <name evidence="1" type="ORF">Kuja_0170</name>
</gene>
<sequence length="80" mass="9540">MIDFEKYLEQLREYPQVDNLFEDEVNQMWVAELTTGEEMQFQYMWNGKIKVTAIVLDKVDAWFSEGNWLQDITKATELGQ</sequence>
<organism evidence="1 2">
    <name type="scientific">Vibrio phage vB_VchM_Kuja</name>
    <dbReference type="NCBI Taxonomy" id="2686437"/>
    <lineage>
        <taxon>Viruses</taxon>
        <taxon>Duplodnaviria</taxon>
        <taxon>Heunggongvirae</taxon>
        <taxon>Uroviricota</taxon>
        <taxon>Caudoviricetes</taxon>
        <taxon>Pantevenvirales</taxon>
        <taxon>Ackermannviridae</taxon>
        <taxon>Kujavirus</taxon>
        <taxon>Kujavirus kuja</taxon>
    </lineage>
</organism>
<keyword evidence="2" id="KW-1185">Reference proteome</keyword>
<reference evidence="1 2" key="1">
    <citation type="submission" date="2019-11" db="EMBL/GenBank/DDBJ databases">
        <title>Characterization of a novel member of the family Ackermannviridae.</title>
        <authorList>
            <person name="Maina A.N."/>
            <person name="Mwaura F.B."/>
            <person name="Jumba M."/>
        </authorList>
    </citation>
    <scope>NUCLEOTIDE SEQUENCE [LARGE SCALE GENOMIC DNA]</scope>
</reference>
<proteinExistence type="predicted"/>
<protein>
    <submittedName>
        <fullName evidence="1">Uncharacterized protein</fullName>
    </submittedName>
</protein>